<name>A0A2P7QJK8_9SPHN</name>
<dbReference type="GO" id="GO:0005509">
    <property type="term" value="F:calcium ion binding"/>
    <property type="evidence" value="ECO:0007669"/>
    <property type="project" value="InterPro"/>
</dbReference>
<feature type="compositionally biased region" description="Low complexity" evidence="1">
    <location>
        <begin position="47"/>
        <end position="57"/>
    </location>
</feature>
<dbReference type="SUPFAM" id="SSF47473">
    <property type="entry name" value="EF-hand"/>
    <property type="match status" value="2"/>
</dbReference>
<feature type="chain" id="PRO_5015175316" description="EF-hand domain-containing protein" evidence="2">
    <location>
        <begin position="28"/>
        <end position="159"/>
    </location>
</feature>
<evidence type="ECO:0000259" key="3">
    <source>
        <dbReference type="PROSITE" id="PS50222"/>
    </source>
</evidence>
<dbReference type="OrthoDB" id="7596931at2"/>
<feature type="region of interest" description="Disordered" evidence="1">
    <location>
        <begin position="47"/>
        <end position="124"/>
    </location>
</feature>
<keyword evidence="2" id="KW-0732">Signal</keyword>
<evidence type="ECO:0000256" key="1">
    <source>
        <dbReference type="SAM" id="MobiDB-lite"/>
    </source>
</evidence>
<sequence>MNNKKKWLFGGGGLALLAAGASGFAVAPGPRGLAAADLDGNGQITAAEAASAAQQKFAEADANKDGRLTADELPRRGGRHHHRGHRDPPPGAGPQAQPQPGPTTQRPELDANGDGAVTASEFTDRLQQRFARADANHDGIVSAAELAAAKPQRGGHHRR</sequence>
<dbReference type="Pfam" id="PF13202">
    <property type="entry name" value="EF-hand_5"/>
    <property type="match status" value="4"/>
</dbReference>
<feature type="compositionally biased region" description="Pro residues" evidence="1">
    <location>
        <begin position="89"/>
        <end position="101"/>
    </location>
</feature>
<dbReference type="PROSITE" id="PS00018">
    <property type="entry name" value="EF_HAND_1"/>
    <property type="match status" value="2"/>
</dbReference>
<feature type="compositionally biased region" description="Basic residues" evidence="1">
    <location>
        <begin position="76"/>
        <end position="85"/>
    </location>
</feature>
<dbReference type="InterPro" id="IPR018247">
    <property type="entry name" value="EF_Hand_1_Ca_BS"/>
</dbReference>
<keyword evidence="5" id="KW-1185">Reference proteome</keyword>
<feature type="compositionally biased region" description="Basic and acidic residues" evidence="1">
    <location>
        <begin position="58"/>
        <end position="75"/>
    </location>
</feature>
<dbReference type="InterPro" id="IPR002048">
    <property type="entry name" value="EF_hand_dom"/>
</dbReference>
<dbReference type="RefSeq" id="WP_106514971.1">
    <property type="nucleotide sequence ID" value="NZ_PXYI01000007.1"/>
</dbReference>
<dbReference type="AlphaFoldDB" id="A0A2P7QJK8"/>
<proteinExistence type="predicted"/>
<gene>
    <name evidence="4" type="ORF">C7I55_20715</name>
</gene>
<dbReference type="Proteomes" id="UP000241167">
    <property type="component" value="Unassembled WGS sequence"/>
</dbReference>
<dbReference type="EMBL" id="PXYI01000007">
    <property type="protein sequence ID" value="PSJ38157.1"/>
    <property type="molecule type" value="Genomic_DNA"/>
</dbReference>
<comment type="caution">
    <text evidence="4">The sequence shown here is derived from an EMBL/GenBank/DDBJ whole genome shotgun (WGS) entry which is preliminary data.</text>
</comment>
<feature type="signal peptide" evidence="2">
    <location>
        <begin position="1"/>
        <end position="27"/>
    </location>
</feature>
<dbReference type="PROSITE" id="PS50222">
    <property type="entry name" value="EF_HAND_2"/>
    <property type="match status" value="1"/>
</dbReference>
<reference evidence="4 5" key="1">
    <citation type="submission" date="2018-03" db="EMBL/GenBank/DDBJ databases">
        <title>The draft genome of Sphingosinicella sp. GL-C-18.</title>
        <authorList>
            <person name="Liu L."/>
            <person name="Li L."/>
            <person name="Liang L."/>
            <person name="Zhang X."/>
            <person name="Wang T."/>
        </authorList>
    </citation>
    <scope>NUCLEOTIDE SEQUENCE [LARGE SCALE GENOMIC DNA]</scope>
    <source>
        <strain evidence="4 5">GL-C-18</strain>
    </source>
</reference>
<feature type="domain" description="EF-hand" evidence="3">
    <location>
        <begin position="121"/>
        <end position="156"/>
    </location>
</feature>
<evidence type="ECO:0000313" key="4">
    <source>
        <dbReference type="EMBL" id="PSJ38157.1"/>
    </source>
</evidence>
<evidence type="ECO:0000256" key="2">
    <source>
        <dbReference type="SAM" id="SignalP"/>
    </source>
</evidence>
<protein>
    <recommendedName>
        <fullName evidence="3">EF-hand domain-containing protein</fullName>
    </recommendedName>
</protein>
<organism evidence="4 5">
    <name type="scientific">Allosphingosinicella deserti</name>
    <dbReference type="NCBI Taxonomy" id="2116704"/>
    <lineage>
        <taxon>Bacteria</taxon>
        <taxon>Pseudomonadati</taxon>
        <taxon>Pseudomonadota</taxon>
        <taxon>Alphaproteobacteria</taxon>
        <taxon>Sphingomonadales</taxon>
        <taxon>Sphingomonadaceae</taxon>
        <taxon>Allosphingosinicella</taxon>
    </lineage>
</organism>
<evidence type="ECO:0000313" key="5">
    <source>
        <dbReference type="Proteomes" id="UP000241167"/>
    </source>
</evidence>
<accession>A0A2P7QJK8</accession>
<dbReference type="Gene3D" id="1.10.238.10">
    <property type="entry name" value="EF-hand"/>
    <property type="match status" value="2"/>
</dbReference>
<dbReference type="InterPro" id="IPR011992">
    <property type="entry name" value="EF-hand-dom_pair"/>
</dbReference>